<dbReference type="OrthoDB" id="6777263at2759"/>
<evidence type="ECO:0000313" key="4">
    <source>
        <dbReference type="EMBL" id="GAU99971.1"/>
    </source>
</evidence>
<accession>A0A1D1VEB1</accession>
<proteinExistence type="predicted"/>
<dbReference type="GO" id="GO:0000381">
    <property type="term" value="P:regulation of alternative mRNA splicing, via spliceosome"/>
    <property type="evidence" value="ECO:0007669"/>
    <property type="project" value="TreeGrafter"/>
</dbReference>
<dbReference type="InterPro" id="IPR036612">
    <property type="entry name" value="KH_dom_type_1_sf"/>
</dbReference>
<reference evidence="4 5" key="1">
    <citation type="journal article" date="2016" name="Nat. Commun.">
        <title>Extremotolerant tardigrade genome and improved radiotolerance of human cultured cells by tardigrade-unique protein.</title>
        <authorList>
            <person name="Hashimoto T."/>
            <person name="Horikawa D.D."/>
            <person name="Saito Y."/>
            <person name="Kuwahara H."/>
            <person name="Kozuka-Hata H."/>
            <person name="Shin-I T."/>
            <person name="Minakuchi Y."/>
            <person name="Ohishi K."/>
            <person name="Motoyama A."/>
            <person name="Aizu T."/>
            <person name="Enomoto A."/>
            <person name="Kondo K."/>
            <person name="Tanaka S."/>
            <person name="Hara Y."/>
            <person name="Koshikawa S."/>
            <person name="Sagara H."/>
            <person name="Miura T."/>
            <person name="Yokobori S."/>
            <person name="Miyagawa K."/>
            <person name="Suzuki Y."/>
            <person name="Kubo T."/>
            <person name="Oyama M."/>
            <person name="Kohara Y."/>
            <person name="Fujiyama A."/>
            <person name="Arakawa K."/>
            <person name="Katayama T."/>
            <person name="Toyoda A."/>
            <person name="Kunieda T."/>
        </authorList>
    </citation>
    <scope>NUCLEOTIDE SEQUENCE [LARGE SCALE GENOMIC DNA]</scope>
    <source>
        <strain evidence="4 5">YOKOZUNA-1</strain>
    </source>
</reference>
<dbReference type="PANTHER" id="PTHR11208">
    <property type="entry name" value="RNA-BINDING PROTEIN RELATED"/>
    <property type="match status" value="1"/>
</dbReference>
<dbReference type="SUPFAM" id="SSF54791">
    <property type="entry name" value="Eukaryotic type KH-domain (KH-domain type I)"/>
    <property type="match status" value="1"/>
</dbReference>
<feature type="domain" description="K Homology" evidence="3">
    <location>
        <begin position="103"/>
        <end position="201"/>
    </location>
</feature>
<dbReference type="STRING" id="947166.A0A1D1VEB1"/>
<dbReference type="GO" id="GO:0005634">
    <property type="term" value="C:nucleus"/>
    <property type="evidence" value="ECO:0007669"/>
    <property type="project" value="TreeGrafter"/>
</dbReference>
<dbReference type="Proteomes" id="UP000186922">
    <property type="component" value="Unassembled WGS sequence"/>
</dbReference>
<dbReference type="EMBL" id="BDGG01000005">
    <property type="protein sequence ID" value="GAU99971.1"/>
    <property type="molecule type" value="Genomic_DNA"/>
</dbReference>
<evidence type="ECO:0000256" key="2">
    <source>
        <dbReference type="SAM" id="MobiDB-lite"/>
    </source>
</evidence>
<feature type="region of interest" description="Disordered" evidence="2">
    <location>
        <begin position="401"/>
        <end position="435"/>
    </location>
</feature>
<sequence>MDHVKIEKHEDFAEDHLLNGTNGTENGAENAENGSAGGEGFGRPSHSLSEDTEEYIKAVEAEIKALNGTGHLIKALAERELARIRAGEISEQGYVIIHKEIPVRVIKKVLIPIKEYPKINFVGRLLGPKGQTLKTLQANTRARIMIFGRGSMWDKNKEEEARNSGDAKYAHLNEDLHIYVEITAYPVEVQARFTHVLNELKKFLDPNHPGHFQASAAGDIPPPMPPGYRPAGPGMRGPPPQHYRGPRPQYGGPRHSYPPRGAAPTADYSSYYAQSVAGDASAYQAPGTTADANAAYGYTAYPAQADYSQPAATSYDQSALAAQANQYAAAASAQQQAQQPQQVAYQQPQQTQYAGAPSAYGVVAPPGTYSATPAYGAQPATGYAAPGYAVAPAGYAGWAAPTAPQQPSPPGKTRPAYDAGSAAKKPRMAAPGYGY</sequence>
<dbReference type="AlphaFoldDB" id="A0A1D1VEB1"/>
<dbReference type="GO" id="GO:0003729">
    <property type="term" value="F:mRNA binding"/>
    <property type="evidence" value="ECO:0007669"/>
    <property type="project" value="TreeGrafter"/>
</dbReference>
<feature type="region of interest" description="Disordered" evidence="2">
    <location>
        <begin position="208"/>
        <end position="263"/>
    </location>
</feature>
<organism evidence="4 5">
    <name type="scientific">Ramazzottius varieornatus</name>
    <name type="common">Water bear</name>
    <name type="synonym">Tardigrade</name>
    <dbReference type="NCBI Taxonomy" id="947166"/>
    <lineage>
        <taxon>Eukaryota</taxon>
        <taxon>Metazoa</taxon>
        <taxon>Ecdysozoa</taxon>
        <taxon>Tardigrada</taxon>
        <taxon>Eutardigrada</taxon>
        <taxon>Parachela</taxon>
        <taxon>Hypsibioidea</taxon>
        <taxon>Ramazzottiidae</taxon>
        <taxon>Ramazzottius</taxon>
    </lineage>
</organism>
<dbReference type="PANTHER" id="PTHR11208:SF42">
    <property type="entry name" value="QUAKING RELATED 54B, ISOFORM E"/>
    <property type="match status" value="1"/>
</dbReference>
<evidence type="ECO:0000313" key="5">
    <source>
        <dbReference type="Proteomes" id="UP000186922"/>
    </source>
</evidence>
<keyword evidence="1" id="KW-0694">RNA-binding</keyword>
<dbReference type="InterPro" id="IPR045071">
    <property type="entry name" value="BBP-like"/>
</dbReference>
<protein>
    <recommendedName>
        <fullName evidence="3">K Homology domain-containing protein</fullName>
    </recommendedName>
</protein>
<evidence type="ECO:0000259" key="3">
    <source>
        <dbReference type="SMART" id="SM00322"/>
    </source>
</evidence>
<dbReference type="Gene3D" id="3.30.1370.10">
    <property type="entry name" value="K Homology domain, type 1"/>
    <property type="match status" value="1"/>
</dbReference>
<feature type="compositionally biased region" description="Low complexity" evidence="2">
    <location>
        <begin position="19"/>
        <end position="34"/>
    </location>
</feature>
<dbReference type="InterPro" id="IPR055256">
    <property type="entry name" value="KH_1_KHDC4/BBP-like"/>
</dbReference>
<dbReference type="SMART" id="SM00322">
    <property type="entry name" value="KH"/>
    <property type="match status" value="1"/>
</dbReference>
<comment type="caution">
    <text evidence="4">The sequence shown here is derived from an EMBL/GenBank/DDBJ whole genome shotgun (WGS) entry which is preliminary data.</text>
</comment>
<gene>
    <name evidence="4" type="primary">RvY_10900-1</name>
    <name evidence="4" type="synonym">RvY_10900.1</name>
    <name evidence="4" type="ORF">RvY_10900</name>
</gene>
<evidence type="ECO:0000256" key="1">
    <source>
        <dbReference type="ARBA" id="ARBA00022884"/>
    </source>
</evidence>
<dbReference type="CDD" id="cd22384">
    <property type="entry name" value="KH-I_KHDRBS"/>
    <property type="match status" value="1"/>
</dbReference>
<dbReference type="Pfam" id="PF22675">
    <property type="entry name" value="KH-I_KHDC4-BBP"/>
    <property type="match status" value="1"/>
</dbReference>
<keyword evidence="5" id="KW-1185">Reference proteome</keyword>
<feature type="region of interest" description="Disordered" evidence="2">
    <location>
        <begin position="10"/>
        <end position="49"/>
    </location>
</feature>
<dbReference type="InterPro" id="IPR004087">
    <property type="entry name" value="KH_dom"/>
</dbReference>
<name>A0A1D1VEB1_RAMVA</name>